<dbReference type="Proteomes" id="UP000187203">
    <property type="component" value="Unassembled WGS sequence"/>
</dbReference>
<evidence type="ECO:0000313" key="3">
    <source>
        <dbReference type="Proteomes" id="UP000187203"/>
    </source>
</evidence>
<sequence>MDPKVLAERRAKQNARRAGLATPTSAVPPPPSVGKTPETPPANPALTLAQACPQRPHPGESSAQTLLLSVDLSDSDLLKNSSPPHARLSASGLLFTFRFPAASRHRRILPPKLGIDEFIKALLLQLAKQ</sequence>
<feature type="compositionally biased region" description="Basic and acidic residues" evidence="1">
    <location>
        <begin position="1"/>
        <end position="11"/>
    </location>
</feature>
<feature type="compositionally biased region" description="Pro residues" evidence="1">
    <location>
        <begin position="26"/>
        <end position="43"/>
    </location>
</feature>
<name>A0A1R3KVT1_9ROSI</name>
<proteinExistence type="predicted"/>
<protein>
    <submittedName>
        <fullName evidence="2">Uncharacterized protein</fullName>
    </submittedName>
</protein>
<dbReference type="EMBL" id="AWUE01010850">
    <property type="protein sequence ID" value="OMP11234.1"/>
    <property type="molecule type" value="Genomic_DNA"/>
</dbReference>
<organism evidence="2 3">
    <name type="scientific">Corchorus olitorius</name>
    <dbReference type="NCBI Taxonomy" id="93759"/>
    <lineage>
        <taxon>Eukaryota</taxon>
        <taxon>Viridiplantae</taxon>
        <taxon>Streptophyta</taxon>
        <taxon>Embryophyta</taxon>
        <taxon>Tracheophyta</taxon>
        <taxon>Spermatophyta</taxon>
        <taxon>Magnoliopsida</taxon>
        <taxon>eudicotyledons</taxon>
        <taxon>Gunneridae</taxon>
        <taxon>Pentapetalae</taxon>
        <taxon>rosids</taxon>
        <taxon>malvids</taxon>
        <taxon>Malvales</taxon>
        <taxon>Malvaceae</taxon>
        <taxon>Grewioideae</taxon>
        <taxon>Apeibeae</taxon>
        <taxon>Corchorus</taxon>
    </lineage>
</organism>
<dbReference type="AlphaFoldDB" id="A0A1R3KVT1"/>
<comment type="caution">
    <text evidence="2">The sequence shown here is derived from an EMBL/GenBank/DDBJ whole genome shotgun (WGS) entry which is preliminary data.</text>
</comment>
<keyword evidence="3" id="KW-1185">Reference proteome</keyword>
<accession>A0A1R3KVT1</accession>
<evidence type="ECO:0000313" key="2">
    <source>
        <dbReference type="EMBL" id="OMP11234.1"/>
    </source>
</evidence>
<feature type="region of interest" description="Disordered" evidence="1">
    <location>
        <begin position="1"/>
        <end position="46"/>
    </location>
</feature>
<gene>
    <name evidence="2" type="ORF">COLO4_03944</name>
</gene>
<reference evidence="3" key="1">
    <citation type="submission" date="2013-09" db="EMBL/GenBank/DDBJ databases">
        <title>Corchorus olitorius genome sequencing.</title>
        <authorList>
            <person name="Alam M."/>
            <person name="Haque M.S."/>
            <person name="Islam M.S."/>
            <person name="Emdad E.M."/>
            <person name="Islam M.M."/>
            <person name="Ahmed B."/>
            <person name="Halim A."/>
            <person name="Hossen Q.M.M."/>
            <person name="Hossain M.Z."/>
            <person name="Ahmed R."/>
            <person name="Khan M.M."/>
            <person name="Islam R."/>
            <person name="Rashid M.M."/>
            <person name="Khan S.A."/>
            <person name="Rahman M.S."/>
            <person name="Alam M."/>
            <person name="Yahiya A.S."/>
            <person name="Khan M.S."/>
            <person name="Azam M.S."/>
            <person name="Haque T."/>
            <person name="Lashkar M.Z.H."/>
            <person name="Akhand A.I."/>
            <person name="Morshed G."/>
            <person name="Roy S."/>
            <person name="Uddin K.S."/>
            <person name="Rabeya T."/>
            <person name="Hossain A.S."/>
            <person name="Chowdhury A."/>
            <person name="Snigdha A.R."/>
            <person name="Mortoza M.S."/>
            <person name="Matin S.A."/>
            <person name="Hoque S.M.E."/>
            <person name="Islam M.K."/>
            <person name="Roy D.K."/>
            <person name="Haider R."/>
            <person name="Moosa M.M."/>
            <person name="Elias S.M."/>
            <person name="Hasan A.M."/>
            <person name="Jahan S."/>
            <person name="Shafiuddin M."/>
            <person name="Mahmood N."/>
            <person name="Shommy N.S."/>
        </authorList>
    </citation>
    <scope>NUCLEOTIDE SEQUENCE [LARGE SCALE GENOMIC DNA]</scope>
    <source>
        <strain evidence="3">cv. O-4</strain>
    </source>
</reference>
<evidence type="ECO:0000256" key="1">
    <source>
        <dbReference type="SAM" id="MobiDB-lite"/>
    </source>
</evidence>